<protein>
    <recommendedName>
        <fullName evidence="1">TcdA/TcdB toxin pore forming domain-containing protein</fullName>
    </recommendedName>
</protein>
<dbReference type="CDD" id="cd20495">
    <property type="entry name" value="C58_PaToxP-like"/>
    <property type="match status" value="1"/>
</dbReference>
<organism evidence="2 3">
    <name type="scientific">Neonectria ditissima</name>
    <dbReference type="NCBI Taxonomy" id="78410"/>
    <lineage>
        <taxon>Eukaryota</taxon>
        <taxon>Fungi</taxon>
        <taxon>Dikarya</taxon>
        <taxon>Ascomycota</taxon>
        <taxon>Pezizomycotina</taxon>
        <taxon>Sordariomycetes</taxon>
        <taxon>Hypocreomycetidae</taxon>
        <taxon>Hypocreales</taxon>
        <taxon>Nectriaceae</taxon>
        <taxon>Neonectria</taxon>
    </lineage>
</organism>
<keyword evidence="3" id="KW-1185">Reference proteome</keyword>
<proteinExistence type="predicted"/>
<evidence type="ECO:0000259" key="1">
    <source>
        <dbReference type="Pfam" id="PF12920"/>
    </source>
</evidence>
<name>A0A0P7BLK4_9HYPO</name>
<dbReference type="Proteomes" id="UP000050424">
    <property type="component" value="Unassembled WGS sequence"/>
</dbReference>
<sequence>MSLLYVPFLLDPPDSVTNYSLPSPYKVITKKTGDLNHKDIHQLLSSPIAFLRTSPIGSNNLLDFHEQREARKDGRVLPRKVFAKLDKCQNPLNPLVTWYQIKARLSDDGSHNLLHSYLLQSPSNKEPTYVDIPVHPAKDEPRLLVTEELGGCSVVVRRLDETTYRVYHDRGLNTSICYPDVVMAIDHFRYGMLPHEGDLATVLMHYDPEARQWSLLVQRLKRNLKVWSREANAERYCAPVPLNIHTEETYPQLALRPGNMRDRVRRKMKTWINAYAPEEFTVEDGDFVHPGLKEKATLANDAVKSTQVMRNYLQGVLADIKSDKLKPELIQLRDWCQDSGGKEAMSRHLSDLIQESKDEDFTYLRCRRELIDREKGVFNDLQVQSGLLGDTAGERFADLHSRLLELSNQDLAQGYLMDTALVLPEDIVPRDMAIVDMKELLTGDEVTLTDVQKGALLKRIDDECLRLYRDEIWTEADAVVRRFQDAQGIVTGAPQVALFESATDVAAGGRCYPLVRAAAVALDEQGPRAMEDIMAKIVSMERRTTNDGELLRGCLHRLHGNEDARAASNRLEGQFTLEDAMAELTLGDGQSGAQLQYHFYDPNFALLTLQSQEALAMVVRQHLVDNGFAEKYSAAGTQDHPTFTLVEMDAPRMAAVDIGHGLTVGDLGAHRSLRESVTLAVSDPFSSRLPRLSSSADAFSGALRLAEGWRSAVPRLQNEAGLDAHWMPILSTMERQPEGLQVRFLNLNNPGESERVATVTELDVLELRNHLDEQLQRLGQVATVEEGGTVKLHEPKEVSGEPIDGLNAMFLVQMVFEYLNPSKKPPVDDSPPSESTKTLEKALQAHSYFNMAQITYSTTQDVGKMISLTRELIVAEQAGAKTLSRFSSTLGRVLGSVGEALGVLFAAGSVVLDIIELANSEDSAQKAVLTTQLVFDGVNLGVATGGTVASLMGAATVGAMLGAAGVLLAGVGIGVGALVQAFGEVAHKAEAVGKYFADAQESYRAGGYKYDAEKKWLMPLPGAVIRQLDLGANTVTFDSQYLYRAPDKGRIWPWNFPSVDHRKELAIHVREALYAPNVEGTLPPEGERDLTAVIILPSVLKSYIAVDWNQLPFSLHRHDRGFDLLRQIEKDNDPNWLYNFYSWPAEYIVHKLHQYYATTPVDVYLSQRSVRLAMPPLLKAQENYLEYTLHGAGAQHVVDLRRGSSLTLTTTHADTRWVLDGRELPSDSVTFGDAPTGQRMLRIGGVSVTVDSTRNKDSSLLVLASNKATLAIDLESQTIEPCEIPADKWYGEDDGQTLEQHLHDLHSRNHLHSSYVIVDDYTAPYDSNQEVGRAFYEVSRERMLYSVGVPLDLTKEAQLGGVFGDDVYFYCATKEHHALWRVDAPTGTLAAQYCPLFNSPEVTLKRVWQHSHVLYATYFYRYADDDKGDQTAELTCVVHADSMVLATITDQHLFEKLISEKLIKGGDVESLLKETYQSTKSSSALNFITGQRVIKAIIQGAILTVNNGNDNHDEAVNASNSQQRFCWLRLQDGMVINPWDKWLSNDYGFVGSVPIAASEESGEQNAQDQELIFYNPKMHILRRLVDIHGDFTCKEVDIPPQFSGLDHVIQQADRFILTTKAGYIMQLMPGGAPALVAVSRDWLSSQQDPSTSLLSWWDQLTGLAKQHNAPSLAVMGLCVGAPPAEKSVPVWCHDDRIIIASAELHGRFLQLLGLSPDGESALLCDYGVPGDCKLFQQPLIPRGHVPKVLQNLYINGTIADGAVPKAQAKFTKLTLSAVASVGNRVECVDHEGVGLRLRGNFSSATVVGVTRAWQKPVQASLESSLFWLQRRRGGLSPVLVVEADETQSSGPAWYNLETNRIYRFTADNKDAMIDPYHAWLGVHATDATIAYVHSSGNKVLYQVTSSGSRPLWRSPFITRLDNTLAFSIPAQTNANLPVIAGADHCLVTFDSTQGGGVLSISKESWEYYKAITVANYEAMEERNAIYLETDHLASFMAVESNCALMFIDPRTSRSIALDNACSLPQVAKDDDTSFIISSSSGPSRGRASTTDEWQIWELRRIHEKRLQLMETWLPQRVLMVLDQVPRSIFP</sequence>
<gene>
    <name evidence="2" type="ORF">AK830_g5108</name>
</gene>
<accession>A0A0P7BLK4</accession>
<dbReference type="OrthoDB" id="4396271at2759"/>
<reference evidence="2 3" key="1">
    <citation type="submission" date="2015-09" db="EMBL/GenBank/DDBJ databases">
        <title>Draft genome of a European isolate of the apple canker pathogen Neonectria ditissima.</title>
        <authorList>
            <person name="Gomez-Cortecero A."/>
            <person name="Harrison R.J."/>
            <person name="Armitage A.D."/>
        </authorList>
    </citation>
    <scope>NUCLEOTIDE SEQUENCE [LARGE SCALE GENOMIC DNA]</scope>
    <source>
        <strain evidence="2 3">R09/05</strain>
    </source>
</reference>
<dbReference type="STRING" id="78410.A0A0P7BLK4"/>
<comment type="caution">
    <text evidence="2">The sequence shown here is derived from an EMBL/GenBank/DDBJ whole genome shotgun (WGS) entry which is preliminary data.</text>
</comment>
<dbReference type="InterPro" id="IPR024769">
    <property type="entry name" value="TcdA/TcdB_pore_forming"/>
</dbReference>
<dbReference type="EMBL" id="LKCW01000065">
    <property type="protein sequence ID" value="KPM41439.1"/>
    <property type="molecule type" value="Genomic_DNA"/>
</dbReference>
<feature type="domain" description="TcdA/TcdB toxin pore forming" evidence="1">
    <location>
        <begin position="710"/>
        <end position="1383"/>
    </location>
</feature>
<evidence type="ECO:0000313" key="2">
    <source>
        <dbReference type="EMBL" id="KPM41439.1"/>
    </source>
</evidence>
<dbReference type="Pfam" id="PF12920">
    <property type="entry name" value="TcdA_TcdB_pore"/>
    <property type="match status" value="1"/>
</dbReference>
<evidence type="ECO:0000313" key="3">
    <source>
        <dbReference type="Proteomes" id="UP000050424"/>
    </source>
</evidence>